<evidence type="ECO:0000313" key="3">
    <source>
        <dbReference type="Proteomes" id="UP000622405"/>
    </source>
</evidence>
<evidence type="ECO:0000256" key="1">
    <source>
        <dbReference type="SAM" id="Phobius"/>
    </source>
</evidence>
<keyword evidence="1" id="KW-0472">Membrane</keyword>
<dbReference type="Proteomes" id="UP000622405">
    <property type="component" value="Unassembled WGS sequence"/>
</dbReference>
<feature type="transmembrane region" description="Helical" evidence="1">
    <location>
        <begin position="47"/>
        <end position="73"/>
    </location>
</feature>
<evidence type="ECO:0000313" key="2">
    <source>
        <dbReference type="EMBL" id="MBC3901697.1"/>
    </source>
</evidence>
<accession>A0ABR6Z2I1</accession>
<proteinExistence type="predicted"/>
<name>A0ABR6Z2I1_9FIRM</name>
<protein>
    <submittedName>
        <fullName evidence="2">Uncharacterized protein</fullName>
    </submittedName>
</protein>
<keyword evidence="1" id="KW-1133">Transmembrane helix</keyword>
<dbReference type="RefSeq" id="WP_186895710.1">
    <property type="nucleotide sequence ID" value="NZ_WJBE01000046.1"/>
</dbReference>
<dbReference type="EMBL" id="WJBE01000046">
    <property type="protein sequence ID" value="MBC3901697.1"/>
    <property type="molecule type" value="Genomic_DNA"/>
</dbReference>
<reference evidence="2 3" key="1">
    <citation type="journal article" date="2020" name="mSystems">
        <title>Defining Genomic and Predicted Metabolic Features of the Acetobacterium Genus.</title>
        <authorList>
            <person name="Ross D.E."/>
            <person name="Marshall C.W."/>
            <person name="Gulliver D."/>
            <person name="May H.D."/>
            <person name="Norman R.S."/>
        </authorList>
    </citation>
    <scope>NUCLEOTIDE SEQUENCE [LARGE SCALE GENOMIC DNA]</scope>
    <source>
        <strain evidence="2 3">DSM 4132</strain>
    </source>
</reference>
<sequence>MQNILIKFANFFIDNIVNLLTLVLAILPDSPFSNLSFAVFTPYLGFINWLIPVGQMVSFLTVWGTAVLIYYVYSVAMRFTNVIE</sequence>
<gene>
    <name evidence="2" type="ORF">GH811_19085</name>
</gene>
<keyword evidence="3" id="KW-1185">Reference proteome</keyword>
<comment type="caution">
    <text evidence="2">The sequence shown here is derived from an EMBL/GenBank/DDBJ whole genome shotgun (WGS) entry which is preliminary data.</text>
</comment>
<keyword evidence="1" id="KW-0812">Transmembrane</keyword>
<feature type="transmembrane region" description="Helical" evidence="1">
    <location>
        <begin position="7"/>
        <end position="27"/>
    </location>
</feature>
<organism evidence="2 3">
    <name type="scientific">Acetobacterium malicum</name>
    <dbReference type="NCBI Taxonomy" id="52692"/>
    <lineage>
        <taxon>Bacteria</taxon>
        <taxon>Bacillati</taxon>
        <taxon>Bacillota</taxon>
        <taxon>Clostridia</taxon>
        <taxon>Eubacteriales</taxon>
        <taxon>Eubacteriaceae</taxon>
        <taxon>Acetobacterium</taxon>
    </lineage>
</organism>